<reference evidence="2" key="1">
    <citation type="journal article" date="2020" name="Stud. Mycol.">
        <title>101 Dothideomycetes genomes: a test case for predicting lifestyles and emergence of pathogens.</title>
        <authorList>
            <person name="Haridas S."/>
            <person name="Albert R."/>
            <person name="Binder M."/>
            <person name="Bloem J."/>
            <person name="Labutti K."/>
            <person name="Salamov A."/>
            <person name="Andreopoulos B."/>
            <person name="Baker S."/>
            <person name="Barry K."/>
            <person name="Bills G."/>
            <person name="Bluhm B."/>
            <person name="Cannon C."/>
            <person name="Castanera R."/>
            <person name="Culley D."/>
            <person name="Daum C."/>
            <person name="Ezra D."/>
            <person name="Gonzalez J."/>
            <person name="Henrissat B."/>
            <person name="Kuo A."/>
            <person name="Liang C."/>
            <person name="Lipzen A."/>
            <person name="Lutzoni F."/>
            <person name="Magnuson J."/>
            <person name="Mondo S."/>
            <person name="Nolan M."/>
            <person name="Ohm R."/>
            <person name="Pangilinan J."/>
            <person name="Park H.-J."/>
            <person name="Ramirez L."/>
            <person name="Alfaro M."/>
            <person name="Sun H."/>
            <person name="Tritt A."/>
            <person name="Yoshinaga Y."/>
            <person name="Zwiers L.-H."/>
            <person name="Turgeon B."/>
            <person name="Goodwin S."/>
            <person name="Spatafora J."/>
            <person name="Crous P."/>
            <person name="Grigoriev I."/>
        </authorList>
    </citation>
    <scope>NUCLEOTIDE SEQUENCE</scope>
    <source>
        <strain evidence="2">SCOH1-5</strain>
    </source>
</reference>
<keyword evidence="3" id="KW-1185">Reference proteome</keyword>
<evidence type="ECO:0000313" key="3">
    <source>
        <dbReference type="Proteomes" id="UP000799539"/>
    </source>
</evidence>
<name>A0A6A6F6R7_9PEZI</name>
<dbReference type="Proteomes" id="UP000799539">
    <property type="component" value="Unassembled WGS sequence"/>
</dbReference>
<sequence>MAATATIVQAVQDAAPSLGSTQTLSSRIHLRQPNPGIARLYDSAENSLDTANRLLQKNHDQYHMFWMDVGGHNHMAHAVLTILALGGGPSELQRAYDDGLEVQRPMPALDQEVVKALYNASDFRSHVGSIGDYTNFLAFFEREIDAKGWRDVITEYCFSKTENAELMLAQLYEGAFHPFIHLGLGVEFEQPSIIAEALAQAASHDSAGIPGFLLDAERHGRASAEPRIHFKDCFLAVREDEIIENAAQPQMGPVRVREGVMKRAGQEMTRVAAAYRILSKELDQAIAEIISCNAYISGAAQRASKQRKIDFFHMHNVTSSIFLTVFAQQDWITLEDKVRLVEWKARMDLVWYAASGAAPLDLNFLTGYKPTHSAGMSWTDLYQAINGTHDDGHVAKFVRAIKNGESVAKAFEGADRDRFPVNGNLWFKVAQMAYDSTLEVPTDQKWVFGAGYDPMWNLMPDEVQTV</sequence>
<evidence type="ECO:0000313" key="2">
    <source>
        <dbReference type="EMBL" id="KAF2209153.1"/>
    </source>
</evidence>
<evidence type="ECO:0000256" key="1">
    <source>
        <dbReference type="ARBA" id="ARBA00023002"/>
    </source>
</evidence>
<organism evidence="2 3">
    <name type="scientific">Cercospora zeae-maydis SCOH1-5</name>
    <dbReference type="NCBI Taxonomy" id="717836"/>
    <lineage>
        <taxon>Eukaryota</taxon>
        <taxon>Fungi</taxon>
        <taxon>Dikarya</taxon>
        <taxon>Ascomycota</taxon>
        <taxon>Pezizomycotina</taxon>
        <taxon>Dothideomycetes</taxon>
        <taxon>Dothideomycetidae</taxon>
        <taxon>Mycosphaerellales</taxon>
        <taxon>Mycosphaerellaceae</taxon>
        <taxon>Cercospora</taxon>
    </lineage>
</organism>
<dbReference type="GO" id="GO:0016491">
    <property type="term" value="F:oxidoreductase activity"/>
    <property type="evidence" value="ECO:0007669"/>
    <property type="project" value="UniProtKB-KW"/>
</dbReference>
<proteinExistence type="predicted"/>
<dbReference type="Pfam" id="PF14027">
    <property type="entry name" value="Questin_oxidase"/>
    <property type="match status" value="1"/>
</dbReference>
<dbReference type="AlphaFoldDB" id="A0A6A6F6R7"/>
<gene>
    <name evidence="2" type="ORF">CERZMDRAFT_100670</name>
</gene>
<evidence type="ECO:0008006" key="4">
    <source>
        <dbReference type="Google" id="ProtNLM"/>
    </source>
</evidence>
<protein>
    <recommendedName>
        <fullName evidence="4">Oxidoreductase AflY</fullName>
    </recommendedName>
</protein>
<accession>A0A6A6F6R7</accession>
<dbReference type="PANTHER" id="PTHR35870:SF7">
    <property type="entry name" value="BAEYER-VILLIGER OXIDASE MDPL"/>
    <property type="match status" value="1"/>
</dbReference>
<dbReference type="PANTHER" id="PTHR35870">
    <property type="entry name" value="PROTEIN, PUTATIVE (AFU_ORTHOLOGUE AFUA_5G03330)-RELATED"/>
    <property type="match status" value="1"/>
</dbReference>
<dbReference type="OrthoDB" id="10004862at2759"/>
<keyword evidence="1" id="KW-0560">Oxidoreductase</keyword>
<dbReference type="InterPro" id="IPR025337">
    <property type="entry name" value="Questin_oxidase-like"/>
</dbReference>
<dbReference type="EMBL" id="ML992688">
    <property type="protein sequence ID" value="KAF2209153.1"/>
    <property type="molecule type" value="Genomic_DNA"/>
</dbReference>